<sequence>MHARRVPDQSARWAAGLAITCPQAIPQRLAMERCLHHADFRLIAFILTIGIVRDTSRVF</sequence>
<organism evidence="1 2">
    <name type="scientific">Burkholderia contaminans LMG 23361</name>
    <dbReference type="NCBI Taxonomy" id="1334628"/>
    <lineage>
        <taxon>Bacteria</taxon>
        <taxon>Pseudomonadati</taxon>
        <taxon>Pseudomonadota</taxon>
        <taxon>Betaproteobacteria</taxon>
        <taxon>Burkholderiales</taxon>
        <taxon>Burkholderiaceae</taxon>
        <taxon>Burkholderia</taxon>
        <taxon>Burkholderia cepacia complex</taxon>
    </lineage>
</organism>
<accession>A0ABD4B268</accession>
<dbReference type="Proteomes" id="UP000034400">
    <property type="component" value="Unassembled WGS sequence"/>
</dbReference>
<gene>
    <name evidence="1" type="ORF">WR31_01885</name>
</gene>
<dbReference type="EMBL" id="LASD01000001">
    <property type="protein sequence ID" value="KKL43972.1"/>
    <property type="molecule type" value="Genomic_DNA"/>
</dbReference>
<name>A0ABD4B268_9BURK</name>
<proteinExistence type="predicted"/>
<evidence type="ECO:0000313" key="1">
    <source>
        <dbReference type="EMBL" id="KKL43972.1"/>
    </source>
</evidence>
<dbReference type="AlphaFoldDB" id="A0ABD4B268"/>
<evidence type="ECO:0000313" key="2">
    <source>
        <dbReference type="Proteomes" id="UP000034400"/>
    </source>
</evidence>
<comment type="caution">
    <text evidence="1">The sequence shown here is derived from an EMBL/GenBank/DDBJ whole genome shotgun (WGS) entry which is preliminary data.</text>
</comment>
<reference evidence="1 2" key="1">
    <citation type="submission" date="2015-03" db="EMBL/GenBank/DDBJ databases">
        <title>Draft genome sequences of the Burkholderia contaminans strains LMG 23361 and FFH2055 and Burkholderia cenocepacia K56-2.</title>
        <authorList>
            <person name="Bloodworth R.A."/>
            <person name="Selin C."/>
            <person name="Lopez De Volder M.A."/>
            <person name="Degrossi J."/>
            <person name="Drevinek P."/>
            <person name="Galanternik L."/>
            <person name="Cardona S.T."/>
        </authorList>
    </citation>
    <scope>NUCLEOTIDE SEQUENCE [LARGE SCALE GENOMIC DNA]</scope>
    <source>
        <strain evidence="1 2">LMG 23361</strain>
    </source>
</reference>
<protein>
    <submittedName>
        <fullName evidence="1">Uncharacterized protein</fullName>
    </submittedName>
</protein>